<comment type="pathway">
    <text evidence="2">Organic acid metabolism; glycolate biosynthesis; glycolate from 2-phosphoglycolate: step 1/1.</text>
</comment>
<evidence type="ECO:0000256" key="1">
    <source>
        <dbReference type="ARBA" id="ARBA00000830"/>
    </source>
</evidence>
<dbReference type="GO" id="GO:0008967">
    <property type="term" value="F:phosphoglycolate phosphatase activity"/>
    <property type="evidence" value="ECO:0007669"/>
    <property type="project" value="UniProtKB-EC"/>
</dbReference>
<evidence type="ECO:0000313" key="5">
    <source>
        <dbReference type="EMBL" id="ABZ98320.1"/>
    </source>
</evidence>
<keyword evidence="5" id="KW-0378">Hydrolase</keyword>
<dbReference type="Pfam" id="PF13419">
    <property type="entry name" value="HAD_2"/>
    <property type="match status" value="1"/>
</dbReference>
<dbReference type="HOGENOM" id="CLU_1189494_0_0_12"/>
<dbReference type="InterPro" id="IPR036412">
    <property type="entry name" value="HAD-like_sf"/>
</dbReference>
<name>B0ST80_LEPBP</name>
<dbReference type="SFLD" id="SFLDS00003">
    <property type="entry name" value="Haloacid_Dehalogenase"/>
    <property type="match status" value="1"/>
</dbReference>
<dbReference type="InterPro" id="IPR041492">
    <property type="entry name" value="HAD_2"/>
</dbReference>
<dbReference type="BioCyc" id="LBIF456481:LEPBI_RS10960-MONOMER"/>
<evidence type="ECO:0000256" key="4">
    <source>
        <dbReference type="ARBA" id="ARBA00013078"/>
    </source>
</evidence>
<sequence length="218" mass="25803">MLKAIIFDYDDTLVQTRKTRYKTISNLALEEFKYKINVKEIDAAWGLPADDFLIKLFGKFTSDLNLIWKLYLEYSIKDKNVPHDSSFEFIEKYQKFLNIGIVTSSSEKVVLRELNELNINLDYFFFIQTSDYTNVHKPDPNVFLPINEKLTFNNIQKNEVIYIGDSPSDFYSSTKFGYNFLGIAHDPRYKDFFLNENINFVENFNDLEKYIVEMQNYA</sequence>
<dbReference type="InterPro" id="IPR050155">
    <property type="entry name" value="HAD-like_hydrolase_sf"/>
</dbReference>
<dbReference type="RefSeq" id="WP_012389188.1">
    <property type="nucleotide sequence ID" value="NC_010602.1"/>
</dbReference>
<keyword evidence="6" id="KW-1185">Reference proteome</keyword>
<gene>
    <name evidence="5" type="ordered locus">LEPBI_I2222</name>
</gene>
<evidence type="ECO:0000313" key="6">
    <source>
        <dbReference type="Proteomes" id="UP000001847"/>
    </source>
</evidence>
<dbReference type="InterPro" id="IPR023214">
    <property type="entry name" value="HAD_sf"/>
</dbReference>
<dbReference type="EC" id="3.1.3.18" evidence="4"/>
<dbReference type="InterPro" id="IPR006439">
    <property type="entry name" value="HAD-SF_hydro_IA"/>
</dbReference>
<dbReference type="SUPFAM" id="SSF56784">
    <property type="entry name" value="HAD-like"/>
    <property type="match status" value="1"/>
</dbReference>
<comment type="catalytic activity">
    <reaction evidence="1">
        <text>2-phosphoglycolate + H2O = glycolate + phosphate</text>
        <dbReference type="Rhea" id="RHEA:14369"/>
        <dbReference type="ChEBI" id="CHEBI:15377"/>
        <dbReference type="ChEBI" id="CHEBI:29805"/>
        <dbReference type="ChEBI" id="CHEBI:43474"/>
        <dbReference type="ChEBI" id="CHEBI:58033"/>
        <dbReference type="EC" id="3.1.3.18"/>
    </reaction>
</comment>
<dbReference type="EMBL" id="CP000786">
    <property type="protein sequence ID" value="ABZ98320.1"/>
    <property type="molecule type" value="Genomic_DNA"/>
</dbReference>
<dbReference type="OrthoDB" id="9807630at2"/>
<dbReference type="STRING" id="456481.LEPBI_I2222"/>
<reference evidence="5 6" key="1">
    <citation type="journal article" date="2008" name="PLoS ONE">
        <title>Genome sequence of the saprophyte Leptospira biflexa provides insights into the evolution of Leptospira and the pathogenesis of leptospirosis.</title>
        <authorList>
            <person name="Picardeau M."/>
            <person name="Bulach D.M."/>
            <person name="Bouchier C."/>
            <person name="Zuerner R.L."/>
            <person name="Zidane N."/>
            <person name="Wilson P.J."/>
            <person name="Creno S."/>
            <person name="Kuczek E.S."/>
            <person name="Bommezzadri S."/>
            <person name="Davis J.C."/>
            <person name="McGrath A."/>
            <person name="Johnson M.J."/>
            <person name="Boursaux-Eude C."/>
            <person name="Seemann T."/>
            <person name="Rouy Z."/>
            <person name="Coppel R.L."/>
            <person name="Rood J.I."/>
            <person name="Lajus A."/>
            <person name="Davies J.K."/>
            <person name="Medigue C."/>
            <person name="Adler B."/>
        </authorList>
    </citation>
    <scope>NUCLEOTIDE SEQUENCE [LARGE SCALE GENOMIC DNA]</scope>
    <source>
        <strain evidence="6">Patoc 1 / ATCC 23582 / Paris</strain>
    </source>
</reference>
<dbReference type="NCBIfam" id="TIGR01549">
    <property type="entry name" value="HAD-SF-IA-v1"/>
    <property type="match status" value="1"/>
</dbReference>
<dbReference type="SFLD" id="SFLDG01129">
    <property type="entry name" value="C1.5:_HAD__Beta-PGM__Phosphata"/>
    <property type="match status" value="1"/>
</dbReference>
<dbReference type="GO" id="GO:0006281">
    <property type="term" value="P:DNA repair"/>
    <property type="evidence" value="ECO:0007669"/>
    <property type="project" value="TreeGrafter"/>
</dbReference>
<dbReference type="AlphaFoldDB" id="B0ST80"/>
<dbReference type="Gene3D" id="1.10.150.730">
    <property type="match status" value="1"/>
</dbReference>
<evidence type="ECO:0000256" key="3">
    <source>
        <dbReference type="ARBA" id="ARBA00006171"/>
    </source>
</evidence>
<dbReference type="Gene3D" id="3.40.50.1000">
    <property type="entry name" value="HAD superfamily/HAD-like"/>
    <property type="match status" value="1"/>
</dbReference>
<proteinExistence type="inferred from homology"/>
<dbReference type="PANTHER" id="PTHR43434">
    <property type="entry name" value="PHOSPHOGLYCOLATE PHOSPHATASE"/>
    <property type="match status" value="1"/>
</dbReference>
<comment type="similarity">
    <text evidence="3">Belongs to the HAD-like hydrolase superfamily. CbbY/CbbZ/Gph/YieH family.</text>
</comment>
<dbReference type="PANTHER" id="PTHR43434:SF1">
    <property type="entry name" value="PHOSPHOGLYCOLATE PHOSPHATASE"/>
    <property type="match status" value="1"/>
</dbReference>
<dbReference type="Proteomes" id="UP000001847">
    <property type="component" value="Chromosome I"/>
</dbReference>
<accession>B0ST80</accession>
<organism evidence="5 6">
    <name type="scientific">Leptospira biflexa serovar Patoc (strain Patoc 1 / ATCC 23582 / Paris)</name>
    <dbReference type="NCBI Taxonomy" id="456481"/>
    <lineage>
        <taxon>Bacteria</taxon>
        <taxon>Pseudomonadati</taxon>
        <taxon>Spirochaetota</taxon>
        <taxon>Spirochaetia</taxon>
        <taxon>Leptospirales</taxon>
        <taxon>Leptospiraceae</taxon>
        <taxon>Leptospira</taxon>
    </lineage>
</organism>
<evidence type="ECO:0000256" key="2">
    <source>
        <dbReference type="ARBA" id="ARBA00004818"/>
    </source>
</evidence>
<protein>
    <recommendedName>
        <fullName evidence="4">phosphoglycolate phosphatase</fullName>
        <ecNumber evidence="4">3.1.3.18</ecNumber>
    </recommendedName>
</protein>
<dbReference type="KEGG" id="lbi:LEPBI_I2222"/>